<dbReference type="Proteomes" id="UP001044222">
    <property type="component" value="Unassembled WGS sequence"/>
</dbReference>
<name>A0A9D3RZ67_ANGAN</name>
<dbReference type="EMBL" id="JAFIRN010000005">
    <property type="protein sequence ID" value="KAG5848670.1"/>
    <property type="molecule type" value="Genomic_DNA"/>
</dbReference>
<keyword evidence="2" id="KW-1185">Reference proteome</keyword>
<dbReference type="AlphaFoldDB" id="A0A9D3RZ67"/>
<gene>
    <name evidence="1" type="ORF">ANANG_G00101280</name>
</gene>
<accession>A0A9D3RZ67</accession>
<reference evidence="1" key="1">
    <citation type="submission" date="2021-01" db="EMBL/GenBank/DDBJ databases">
        <title>A chromosome-scale assembly of European eel, Anguilla anguilla.</title>
        <authorList>
            <person name="Henkel C."/>
            <person name="Jong-Raadsen S.A."/>
            <person name="Dufour S."/>
            <person name="Weltzien F.-A."/>
            <person name="Palstra A.P."/>
            <person name="Pelster B."/>
            <person name="Spaink H.P."/>
            <person name="Van Den Thillart G.E."/>
            <person name="Jansen H."/>
            <person name="Zahm M."/>
            <person name="Klopp C."/>
            <person name="Cedric C."/>
            <person name="Louis A."/>
            <person name="Berthelot C."/>
            <person name="Parey E."/>
            <person name="Roest Crollius H."/>
            <person name="Montfort J."/>
            <person name="Robinson-Rechavi M."/>
            <person name="Bucao C."/>
            <person name="Bouchez O."/>
            <person name="Gislard M."/>
            <person name="Lluch J."/>
            <person name="Milhes M."/>
            <person name="Lampietro C."/>
            <person name="Lopez Roques C."/>
            <person name="Donnadieu C."/>
            <person name="Braasch I."/>
            <person name="Desvignes T."/>
            <person name="Postlethwait J."/>
            <person name="Bobe J."/>
            <person name="Guiguen Y."/>
            <person name="Dirks R."/>
        </authorList>
    </citation>
    <scope>NUCLEOTIDE SEQUENCE</scope>
    <source>
        <strain evidence="1">Tag_6206</strain>
        <tissue evidence="1">Liver</tissue>
    </source>
</reference>
<protein>
    <submittedName>
        <fullName evidence="1">Uncharacterized protein</fullName>
    </submittedName>
</protein>
<organism evidence="1 2">
    <name type="scientific">Anguilla anguilla</name>
    <name type="common">European freshwater eel</name>
    <name type="synonym">Muraena anguilla</name>
    <dbReference type="NCBI Taxonomy" id="7936"/>
    <lineage>
        <taxon>Eukaryota</taxon>
        <taxon>Metazoa</taxon>
        <taxon>Chordata</taxon>
        <taxon>Craniata</taxon>
        <taxon>Vertebrata</taxon>
        <taxon>Euteleostomi</taxon>
        <taxon>Actinopterygii</taxon>
        <taxon>Neopterygii</taxon>
        <taxon>Teleostei</taxon>
        <taxon>Anguilliformes</taxon>
        <taxon>Anguillidae</taxon>
        <taxon>Anguilla</taxon>
    </lineage>
</organism>
<comment type="caution">
    <text evidence="1">The sequence shown here is derived from an EMBL/GenBank/DDBJ whole genome shotgun (WGS) entry which is preliminary data.</text>
</comment>
<evidence type="ECO:0000313" key="1">
    <source>
        <dbReference type="EMBL" id="KAG5848670.1"/>
    </source>
</evidence>
<evidence type="ECO:0000313" key="2">
    <source>
        <dbReference type="Proteomes" id="UP001044222"/>
    </source>
</evidence>
<proteinExistence type="predicted"/>
<sequence>MVTIEPQYQEEAACTLEYIQRSFLGINPKKGSKSCQGKMVSKKTGQVVQKKSTSVNPHVCTLLRRLTEFEWDFV</sequence>